<dbReference type="AlphaFoldDB" id="B8EME7"/>
<sequence length="66" mass="6871">MPAPGDVLPRRPVRATAGGDRRPAADLAFAQTPCVDLTLMAPDPLRGQTGASSATETRFSFCMPVG</sequence>
<accession>B8EME7</accession>
<reference evidence="2 3" key="1">
    <citation type="journal article" date="2010" name="J. Bacteriol.">
        <title>Complete genome sequence of the aerobic facultative methanotroph Methylocella silvestris BL2.</title>
        <authorList>
            <person name="Chen Y."/>
            <person name="Crombie A."/>
            <person name="Rahman M.T."/>
            <person name="Dedysh S.N."/>
            <person name="Liesack W."/>
            <person name="Stott M.B."/>
            <person name="Alam M."/>
            <person name="Theisen A.R."/>
            <person name="Murrell J.C."/>
            <person name="Dunfield P.F."/>
        </authorList>
    </citation>
    <scope>NUCLEOTIDE SEQUENCE [LARGE SCALE GENOMIC DNA]</scope>
    <source>
        <strain evidence="3">DSM 15510 / CIP 108128 / LMG 27833 / NCIMB 13906 / BL2</strain>
    </source>
</reference>
<dbReference type="EMBL" id="CP001280">
    <property type="protein sequence ID" value="ACK52075.1"/>
    <property type="molecule type" value="Genomic_DNA"/>
</dbReference>
<organism evidence="2 3">
    <name type="scientific">Methylocella silvestris (strain DSM 15510 / CIP 108128 / LMG 27833 / NCIMB 13906 / BL2)</name>
    <dbReference type="NCBI Taxonomy" id="395965"/>
    <lineage>
        <taxon>Bacteria</taxon>
        <taxon>Pseudomonadati</taxon>
        <taxon>Pseudomonadota</taxon>
        <taxon>Alphaproteobacteria</taxon>
        <taxon>Hyphomicrobiales</taxon>
        <taxon>Beijerinckiaceae</taxon>
        <taxon>Methylocella</taxon>
    </lineage>
</organism>
<evidence type="ECO:0000313" key="2">
    <source>
        <dbReference type="EMBL" id="ACK52075.1"/>
    </source>
</evidence>
<protein>
    <submittedName>
        <fullName evidence="2">Uncharacterized protein</fullName>
    </submittedName>
</protein>
<gene>
    <name evidence="2" type="ordered locus">Msil_3167</name>
</gene>
<name>B8EME7_METSB</name>
<proteinExistence type="predicted"/>
<evidence type="ECO:0000313" key="3">
    <source>
        <dbReference type="Proteomes" id="UP000002257"/>
    </source>
</evidence>
<dbReference type="STRING" id="395965.Msil_3167"/>
<feature type="region of interest" description="Disordered" evidence="1">
    <location>
        <begin position="1"/>
        <end position="22"/>
    </location>
</feature>
<dbReference type="HOGENOM" id="CLU_2826244_0_0_5"/>
<dbReference type="Proteomes" id="UP000002257">
    <property type="component" value="Chromosome"/>
</dbReference>
<dbReference type="KEGG" id="msl:Msil_3167"/>
<keyword evidence="3" id="KW-1185">Reference proteome</keyword>
<evidence type="ECO:0000256" key="1">
    <source>
        <dbReference type="SAM" id="MobiDB-lite"/>
    </source>
</evidence>